<reference evidence="1 2" key="1">
    <citation type="journal article" date="2023" name="Science">
        <title>Complex scaffold remodeling in plant triterpene biosynthesis.</title>
        <authorList>
            <person name="De La Pena R."/>
            <person name="Hodgson H."/>
            <person name="Liu J.C."/>
            <person name="Stephenson M.J."/>
            <person name="Martin A.C."/>
            <person name="Owen C."/>
            <person name="Harkess A."/>
            <person name="Leebens-Mack J."/>
            <person name="Jimenez L.E."/>
            <person name="Osbourn A."/>
            <person name="Sattely E.S."/>
        </authorList>
    </citation>
    <scope>NUCLEOTIDE SEQUENCE [LARGE SCALE GENOMIC DNA]</scope>
    <source>
        <strain evidence="2">cv. JPN11</strain>
        <tissue evidence="1">Leaf</tissue>
    </source>
</reference>
<accession>A0ACC1Y719</accession>
<dbReference type="Proteomes" id="UP001164539">
    <property type="component" value="Chromosome 4"/>
</dbReference>
<sequence>MVRLTKSDNQSFSFNAAATPPPPTSSAVVVVATTTIDSTAYKYPSSQHTTATDSTHHHQVNLLEKLQNLPPLDLKLKISSTLVQQLESILTPQNNNAARQSSDFVSQQITEKMKASNFPASVLRIGSWERVCKYEGDLVAKCYYAKKKLVWEFLESSLKRKVEIQWADILAIRATIHENEPGILELELNQPPSFYHEIDPQPRKHTNWRVTTDFTQGQAPLWRRHYLKCPPGVLDRHYEKLLQCDNRLFELSHKPFPSLESPYFQTSLYGIHEFSLNFNQPRPQIYRNLHYPQQFFPAQNYFPAQQIQSYQPTIQHSLGFKDSASPSSVMEFSHIADNQRMEFWGGQATENNFGAIESIARNQVQGQFATASTPPTLVPYQTNNYIGSENMQQQQQQHSLDPHQMVIDNLKQTLMTDSEIEYLDQDEEYRFARIASFGALIDQSTEGNLGGNHPENYVHDMCNSLEHSNDTAQGQLYPQPVSWMTPHVTDDNDHQSVSWLPHTPKIPMSQFRNSSSSFFPTTDDFSTHNNNNGVNRWP</sequence>
<evidence type="ECO:0000313" key="1">
    <source>
        <dbReference type="EMBL" id="KAJ4719345.1"/>
    </source>
</evidence>
<keyword evidence="2" id="KW-1185">Reference proteome</keyword>
<keyword evidence="1" id="KW-0547">Nucleotide-binding</keyword>
<organism evidence="1 2">
    <name type="scientific">Melia azedarach</name>
    <name type="common">Chinaberry tree</name>
    <dbReference type="NCBI Taxonomy" id="155640"/>
    <lineage>
        <taxon>Eukaryota</taxon>
        <taxon>Viridiplantae</taxon>
        <taxon>Streptophyta</taxon>
        <taxon>Embryophyta</taxon>
        <taxon>Tracheophyta</taxon>
        <taxon>Spermatophyta</taxon>
        <taxon>Magnoliopsida</taxon>
        <taxon>eudicotyledons</taxon>
        <taxon>Gunneridae</taxon>
        <taxon>Pentapetalae</taxon>
        <taxon>rosids</taxon>
        <taxon>malvids</taxon>
        <taxon>Sapindales</taxon>
        <taxon>Meliaceae</taxon>
        <taxon>Melia</taxon>
    </lineage>
</organism>
<gene>
    <name evidence="1" type="ORF">OWV82_007337</name>
</gene>
<protein>
    <submittedName>
        <fullName evidence="1">ATP-dependent DNA helicase</fullName>
    </submittedName>
</protein>
<keyword evidence="1" id="KW-0378">Hydrolase</keyword>
<proteinExistence type="predicted"/>
<dbReference type="EMBL" id="CM051397">
    <property type="protein sequence ID" value="KAJ4719345.1"/>
    <property type="molecule type" value="Genomic_DNA"/>
</dbReference>
<comment type="caution">
    <text evidence="1">The sequence shown here is derived from an EMBL/GenBank/DDBJ whole genome shotgun (WGS) entry which is preliminary data.</text>
</comment>
<keyword evidence="1" id="KW-0067">ATP-binding</keyword>
<name>A0ACC1Y719_MELAZ</name>
<evidence type="ECO:0000313" key="2">
    <source>
        <dbReference type="Proteomes" id="UP001164539"/>
    </source>
</evidence>
<keyword evidence="1" id="KW-0347">Helicase</keyword>